<protein>
    <recommendedName>
        <fullName evidence="2">PiggyBac transposable element-derived protein domain-containing protein</fullName>
    </recommendedName>
</protein>
<dbReference type="Proteomes" id="UP001148838">
    <property type="component" value="Unassembled WGS sequence"/>
</dbReference>
<reference evidence="3 4" key="1">
    <citation type="journal article" date="2022" name="Allergy">
        <title>Genome assembly and annotation of Periplaneta americana reveal a comprehensive cockroach allergen profile.</title>
        <authorList>
            <person name="Wang L."/>
            <person name="Xiong Q."/>
            <person name="Saelim N."/>
            <person name="Wang L."/>
            <person name="Nong W."/>
            <person name="Wan A.T."/>
            <person name="Shi M."/>
            <person name="Liu X."/>
            <person name="Cao Q."/>
            <person name="Hui J.H.L."/>
            <person name="Sookrung N."/>
            <person name="Leung T.F."/>
            <person name="Tungtrongchitr A."/>
            <person name="Tsui S.K.W."/>
        </authorList>
    </citation>
    <scope>NUCLEOTIDE SEQUENCE [LARGE SCALE GENOMIC DNA]</scope>
    <source>
        <strain evidence="3">PWHHKU_190912</strain>
    </source>
</reference>
<name>A0ABQ8SW19_PERAM</name>
<sequence length="343" mass="38766">SFWKDVRIIWYFLCVSRRKITLHELLEIMDSSETIPNSGVDVALLLPLNANDDLTDEDSGAEDNPCVDNLRASQLSADVFVSDIAINSESLETNKEDVTGTKATKKEDRGEPVKAGSTLPTTSSTLVPPTLQTNMEGITGTQAAERETTGEPEIEDSTLPSTEWPLMCEVPLKLDEEILNMMVTYINQYAAKKNRVGDCSENEMMMFLAVVLLSGYVVVPRRRMYWQGEQDSHNELVSKAISRDRFDFIMMNWIAVSQPRLFESYNNHMGGIDRGGQNVSLYRTSIRGKKWYFPIIAHLIDVAEQNACLLYRPNEENIDHLSLQRRVATAILKSNKRGSHQQR</sequence>
<feature type="domain" description="PiggyBac transposable element-derived protein" evidence="2">
    <location>
        <begin position="174"/>
        <end position="251"/>
    </location>
</feature>
<evidence type="ECO:0000313" key="4">
    <source>
        <dbReference type="Proteomes" id="UP001148838"/>
    </source>
</evidence>
<proteinExistence type="predicted"/>
<feature type="compositionally biased region" description="Low complexity" evidence="1">
    <location>
        <begin position="117"/>
        <end position="133"/>
    </location>
</feature>
<dbReference type="Pfam" id="PF13843">
    <property type="entry name" value="DDE_Tnp_1_7"/>
    <property type="match status" value="2"/>
</dbReference>
<feature type="region of interest" description="Disordered" evidence="1">
    <location>
        <begin position="95"/>
        <end position="133"/>
    </location>
</feature>
<gene>
    <name evidence="3" type="ORF">ANN_17770</name>
</gene>
<feature type="non-terminal residue" evidence="3">
    <location>
        <position position="1"/>
    </location>
</feature>
<dbReference type="PANTHER" id="PTHR47055:SF3">
    <property type="entry name" value="PHORBOL-ESTER_DAG-TYPE DOMAIN-CONTAINING PROTEIN"/>
    <property type="match status" value="1"/>
</dbReference>
<keyword evidence="4" id="KW-1185">Reference proteome</keyword>
<evidence type="ECO:0000259" key="2">
    <source>
        <dbReference type="Pfam" id="PF13843"/>
    </source>
</evidence>
<dbReference type="PANTHER" id="PTHR47055">
    <property type="entry name" value="DDE_TNP_1_7 DOMAIN-CONTAINING PROTEIN"/>
    <property type="match status" value="1"/>
</dbReference>
<evidence type="ECO:0000313" key="3">
    <source>
        <dbReference type="EMBL" id="KAJ4437625.1"/>
    </source>
</evidence>
<feature type="compositionally biased region" description="Basic and acidic residues" evidence="1">
    <location>
        <begin position="95"/>
        <end position="112"/>
    </location>
</feature>
<feature type="domain" description="PiggyBac transposable element-derived protein" evidence="2">
    <location>
        <begin position="256"/>
        <end position="307"/>
    </location>
</feature>
<evidence type="ECO:0000256" key="1">
    <source>
        <dbReference type="SAM" id="MobiDB-lite"/>
    </source>
</evidence>
<dbReference type="InterPro" id="IPR029526">
    <property type="entry name" value="PGBD"/>
</dbReference>
<dbReference type="InterPro" id="IPR052638">
    <property type="entry name" value="PiggyBac_TE-derived"/>
</dbReference>
<dbReference type="EMBL" id="JAJSOF020000021">
    <property type="protein sequence ID" value="KAJ4437625.1"/>
    <property type="molecule type" value="Genomic_DNA"/>
</dbReference>
<organism evidence="3 4">
    <name type="scientific">Periplaneta americana</name>
    <name type="common">American cockroach</name>
    <name type="synonym">Blatta americana</name>
    <dbReference type="NCBI Taxonomy" id="6978"/>
    <lineage>
        <taxon>Eukaryota</taxon>
        <taxon>Metazoa</taxon>
        <taxon>Ecdysozoa</taxon>
        <taxon>Arthropoda</taxon>
        <taxon>Hexapoda</taxon>
        <taxon>Insecta</taxon>
        <taxon>Pterygota</taxon>
        <taxon>Neoptera</taxon>
        <taxon>Polyneoptera</taxon>
        <taxon>Dictyoptera</taxon>
        <taxon>Blattodea</taxon>
        <taxon>Blattoidea</taxon>
        <taxon>Blattidae</taxon>
        <taxon>Blattinae</taxon>
        <taxon>Periplaneta</taxon>
    </lineage>
</organism>
<comment type="caution">
    <text evidence="3">The sequence shown here is derived from an EMBL/GenBank/DDBJ whole genome shotgun (WGS) entry which is preliminary data.</text>
</comment>
<accession>A0ABQ8SW19</accession>